<keyword evidence="2" id="KW-0813">Transport</keyword>
<dbReference type="InterPro" id="IPR050303">
    <property type="entry name" value="GatZ_KbaZ_carbometab"/>
</dbReference>
<protein>
    <submittedName>
        <fullName evidence="10">PTS mannose/fructose/sorbose/N-acetylgalactosamine transporter subunit IIC</fullName>
    </submittedName>
</protein>
<dbReference type="PROSITE" id="PS51106">
    <property type="entry name" value="PTS_EIIC_TYPE_4"/>
    <property type="match status" value="1"/>
</dbReference>
<evidence type="ECO:0000256" key="9">
    <source>
        <dbReference type="SAM" id="Phobius"/>
    </source>
</evidence>
<keyword evidence="5" id="KW-0598">Phosphotransferase system</keyword>
<evidence type="ECO:0000256" key="4">
    <source>
        <dbReference type="ARBA" id="ARBA00022597"/>
    </source>
</evidence>
<keyword evidence="3" id="KW-1003">Cell membrane</keyword>
<dbReference type="Proteomes" id="UP001623041">
    <property type="component" value="Unassembled WGS sequence"/>
</dbReference>
<keyword evidence="7 9" id="KW-1133">Transmembrane helix</keyword>
<evidence type="ECO:0000256" key="1">
    <source>
        <dbReference type="ARBA" id="ARBA00004651"/>
    </source>
</evidence>
<feature type="transmembrane region" description="Helical" evidence="9">
    <location>
        <begin position="58"/>
        <end position="86"/>
    </location>
</feature>
<evidence type="ECO:0000256" key="3">
    <source>
        <dbReference type="ARBA" id="ARBA00022475"/>
    </source>
</evidence>
<dbReference type="PANTHER" id="PTHR32502:SF8">
    <property type="entry name" value="N-ACETYLGALACTOSAMINE PERMEASE IIC COMPONENT 1"/>
    <property type="match status" value="1"/>
</dbReference>
<keyword evidence="4" id="KW-0762">Sugar transport</keyword>
<proteinExistence type="predicted"/>
<evidence type="ECO:0000256" key="5">
    <source>
        <dbReference type="ARBA" id="ARBA00022683"/>
    </source>
</evidence>
<gene>
    <name evidence="10" type="ORF">ACJEBI_20275</name>
</gene>
<keyword evidence="6 9" id="KW-0812">Transmembrane</keyword>
<name>A0ABW8RJY2_9BACI</name>
<evidence type="ECO:0000256" key="6">
    <source>
        <dbReference type="ARBA" id="ARBA00022692"/>
    </source>
</evidence>
<organism evidence="10 11">
    <name type="scientific">Bacillus salipaludis</name>
    <dbReference type="NCBI Taxonomy" id="2547811"/>
    <lineage>
        <taxon>Bacteria</taxon>
        <taxon>Bacillati</taxon>
        <taxon>Bacillota</taxon>
        <taxon>Bacilli</taxon>
        <taxon>Bacillales</taxon>
        <taxon>Bacillaceae</taxon>
        <taxon>Bacillus</taxon>
    </lineage>
</organism>
<dbReference type="RefSeq" id="WP_406582304.1">
    <property type="nucleotide sequence ID" value="NZ_JBJHQH010000017.1"/>
</dbReference>
<keyword evidence="8 9" id="KW-0472">Membrane</keyword>
<evidence type="ECO:0000313" key="10">
    <source>
        <dbReference type="EMBL" id="MFK9093805.1"/>
    </source>
</evidence>
<evidence type="ECO:0000256" key="2">
    <source>
        <dbReference type="ARBA" id="ARBA00022448"/>
    </source>
</evidence>
<evidence type="ECO:0000256" key="7">
    <source>
        <dbReference type="ARBA" id="ARBA00022989"/>
    </source>
</evidence>
<dbReference type="PANTHER" id="PTHR32502">
    <property type="entry name" value="N-ACETYLGALACTOSAMINE PERMEASE II COMPONENT-RELATED"/>
    <property type="match status" value="1"/>
</dbReference>
<evidence type="ECO:0000313" key="11">
    <source>
        <dbReference type="Proteomes" id="UP001623041"/>
    </source>
</evidence>
<dbReference type="InterPro" id="IPR004700">
    <property type="entry name" value="PTS_IIC_man"/>
</dbReference>
<dbReference type="Pfam" id="PF03609">
    <property type="entry name" value="EII-Sor"/>
    <property type="match status" value="1"/>
</dbReference>
<feature type="transmembrane region" description="Helical" evidence="9">
    <location>
        <begin position="29"/>
        <end position="46"/>
    </location>
</feature>
<feature type="transmembrane region" description="Helical" evidence="9">
    <location>
        <begin position="176"/>
        <end position="197"/>
    </location>
</feature>
<comment type="caution">
    <text evidence="10">The sequence shown here is derived from an EMBL/GenBank/DDBJ whole genome shotgun (WGS) entry which is preliminary data.</text>
</comment>
<keyword evidence="11" id="KW-1185">Reference proteome</keyword>
<accession>A0ABW8RJY2</accession>
<comment type="subcellular location">
    <subcellularLocation>
        <location evidence="1">Cell membrane</location>
        <topology evidence="1">Multi-pass membrane protein</topology>
    </subcellularLocation>
</comment>
<dbReference type="EMBL" id="JBJHQH010000017">
    <property type="protein sequence ID" value="MFK9093805.1"/>
    <property type="molecule type" value="Genomic_DNA"/>
</dbReference>
<feature type="transmembrane region" description="Helical" evidence="9">
    <location>
        <begin position="98"/>
        <end position="120"/>
    </location>
</feature>
<evidence type="ECO:0000256" key="8">
    <source>
        <dbReference type="ARBA" id="ARBA00023136"/>
    </source>
</evidence>
<reference evidence="10 11" key="1">
    <citation type="submission" date="2024-11" db="EMBL/GenBank/DDBJ databases">
        <authorList>
            <person name="Lucas J.A."/>
        </authorList>
    </citation>
    <scope>NUCLEOTIDE SEQUENCE [LARGE SCALE GENOMIC DNA]</scope>
    <source>
        <strain evidence="10 11">Z 5.4</strain>
    </source>
</reference>
<feature type="transmembrane region" description="Helical" evidence="9">
    <location>
        <begin position="209"/>
        <end position="239"/>
    </location>
</feature>
<feature type="transmembrane region" description="Helical" evidence="9">
    <location>
        <begin position="141"/>
        <end position="170"/>
    </location>
</feature>
<sequence length="247" mass="26162">MELLWTALIVGIVAGIAECDGYGWGQTSISRPTVVGMLIGFVLGDLQTGLIVGGTIELAYLGLFGVGAALPPDLTMATAISSSLAILSGLEPNAAVAFAIPVAVAAQFLSMLVWTGNIGLIHRADVYAKQANFRGIDKLTYTGTFLFFLQGFIPAFLAILLGVNAVKYAIELIPPWVMNSLTLAGGILPAVGFAMLFNMMSIKKLLPYFIIGFALASYLNISLLGMAVLGIGVMLLYVYRMDEKSLT</sequence>